<evidence type="ECO:0000313" key="7">
    <source>
        <dbReference type="EMBL" id="PJJ56185.1"/>
    </source>
</evidence>
<evidence type="ECO:0000313" key="8">
    <source>
        <dbReference type="Proteomes" id="UP000230842"/>
    </source>
</evidence>
<comment type="caution">
    <text evidence="7">The sequence shown here is derived from an EMBL/GenBank/DDBJ whole genome shotgun (WGS) entry which is preliminary data.</text>
</comment>
<dbReference type="Proteomes" id="UP000230842">
    <property type="component" value="Unassembled WGS sequence"/>
</dbReference>
<comment type="cofactor">
    <cofactor evidence="1">
        <name>FAD</name>
        <dbReference type="ChEBI" id="CHEBI:57692"/>
    </cofactor>
</comment>
<dbReference type="InterPro" id="IPR003953">
    <property type="entry name" value="FAD-dep_OxRdtase_2_FAD-bd"/>
</dbReference>
<dbReference type="Gene3D" id="3.50.50.60">
    <property type="entry name" value="FAD/NAD(P)-binding domain"/>
    <property type="match status" value="1"/>
</dbReference>
<evidence type="ECO:0000256" key="2">
    <source>
        <dbReference type="ARBA" id="ARBA00022630"/>
    </source>
</evidence>
<feature type="domain" description="FAD-dependent oxidoreductase 2 FAD-binding" evidence="6">
    <location>
        <begin position="18"/>
        <end position="444"/>
    </location>
</feature>
<dbReference type="SUPFAM" id="SSF56425">
    <property type="entry name" value="Succinate dehydrogenase/fumarate reductase flavoprotein, catalytic domain"/>
    <property type="match status" value="1"/>
</dbReference>
<dbReference type="OrthoDB" id="9813348at2"/>
<sequence length="468" mass="48262">MTAGAGREAADEAFDGPDVVVAGAGGGLVGALRAASLGLSVLVVERNEHFARGNNTAMSTAMVPGAGSRWQREAGIDDSPARFVGDVEAKTHGEADLRLATALADVSARLVEWLADDAGLPLSLVTDFDYPGHSRMRCHTVPGRSGQAMLGDLVRAVRASDLIDVMTPARLVDVVVDEDGGVREVVVDTPHGEERIPTRAVLLATNGFGADPDLVAQHLPEIAGATYHGSEGSTGDALRIGERLGAATAYLDAYQGHAALTPAATLAGWATIMHGGVMVDVHGRRFGDETTGYSEYAARLREQDESRGWIVIDERIHEACLVFADYRDTVESGASRPAADLAALAELTGTDPATLGATLDQAGRSAAGEPDPYGRSRWEGPLHAPYRAIPVSPALFHTQGGLVVDEHARVRRADGSPVPGLYASGGAAAGISGHGAAGYLAGNGLLPALGLAFLAAEDVAGGSPPRSG</sequence>
<name>A0A2M9BE03_9ACTN</name>
<evidence type="ECO:0000256" key="4">
    <source>
        <dbReference type="ARBA" id="ARBA00023002"/>
    </source>
</evidence>
<dbReference type="GO" id="GO:0033765">
    <property type="term" value="F:steroid dehydrogenase activity, acting on the CH-CH group of donors"/>
    <property type="evidence" value="ECO:0007669"/>
    <property type="project" value="UniProtKB-ARBA"/>
</dbReference>
<gene>
    <name evidence="7" type="ORF">CLV56_0389</name>
</gene>
<reference evidence="7 8" key="1">
    <citation type="submission" date="2017-11" db="EMBL/GenBank/DDBJ databases">
        <title>Genomic Encyclopedia of Archaeal and Bacterial Type Strains, Phase II (KMG-II): From Individual Species to Whole Genera.</title>
        <authorList>
            <person name="Goeker M."/>
        </authorList>
    </citation>
    <scope>NUCLEOTIDE SEQUENCE [LARGE SCALE GENOMIC DNA]</scope>
    <source>
        <strain evidence="7 8">DSM 27763</strain>
    </source>
</reference>
<evidence type="ECO:0000256" key="5">
    <source>
        <dbReference type="SAM" id="MobiDB-lite"/>
    </source>
</evidence>
<dbReference type="InterPro" id="IPR036188">
    <property type="entry name" value="FAD/NAD-bd_sf"/>
</dbReference>
<dbReference type="InterPro" id="IPR027477">
    <property type="entry name" value="Succ_DH/fumarate_Rdtase_cat_sf"/>
</dbReference>
<feature type="region of interest" description="Disordered" evidence="5">
    <location>
        <begin position="360"/>
        <end position="379"/>
    </location>
</feature>
<keyword evidence="4" id="KW-0560">Oxidoreductase</keyword>
<dbReference type="RefSeq" id="WP_100414310.1">
    <property type="nucleotide sequence ID" value="NZ_PGEZ01000001.1"/>
</dbReference>
<evidence type="ECO:0000256" key="1">
    <source>
        <dbReference type="ARBA" id="ARBA00001974"/>
    </source>
</evidence>
<dbReference type="Gene3D" id="3.90.700.10">
    <property type="entry name" value="Succinate dehydrogenase/fumarate reductase flavoprotein, catalytic domain"/>
    <property type="match status" value="1"/>
</dbReference>
<dbReference type="PANTHER" id="PTHR43400:SF10">
    <property type="entry name" value="3-OXOSTEROID 1-DEHYDROGENASE"/>
    <property type="match status" value="1"/>
</dbReference>
<evidence type="ECO:0000256" key="3">
    <source>
        <dbReference type="ARBA" id="ARBA00022827"/>
    </source>
</evidence>
<dbReference type="PANTHER" id="PTHR43400">
    <property type="entry name" value="FUMARATE REDUCTASE"/>
    <property type="match status" value="1"/>
</dbReference>
<dbReference type="AlphaFoldDB" id="A0A2M9BE03"/>
<keyword evidence="2" id="KW-0285">Flavoprotein</keyword>
<keyword evidence="8" id="KW-1185">Reference proteome</keyword>
<proteinExistence type="predicted"/>
<protein>
    <submittedName>
        <fullName evidence="7">Fumarate reductase flavoprotein subunit</fullName>
    </submittedName>
</protein>
<dbReference type="GO" id="GO:0008202">
    <property type="term" value="P:steroid metabolic process"/>
    <property type="evidence" value="ECO:0007669"/>
    <property type="project" value="UniProtKB-ARBA"/>
</dbReference>
<keyword evidence="3" id="KW-0274">FAD</keyword>
<evidence type="ECO:0000259" key="6">
    <source>
        <dbReference type="Pfam" id="PF00890"/>
    </source>
</evidence>
<dbReference type="SUPFAM" id="SSF51905">
    <property type="entry name" value="FAD/NAD(P)-binding domain"/>
    <property type="match status" value="1"/>
</dbReference>
<dbReference type="EMBL" id="PGEZ01000001">
    <property type="protein sequence ID" value="PJJ56185.1"/>
    <property type="molecule type" value="Genomic_DNA"/>
</dbReference>
<dbReference type="Pfam" id="PF00890">
    <property type="entry name" value="FAD_binding_2"/>
    <property type="match status" value="1"/>
</dbReference>
<accession>A0A2M9BE03</accession>
<organism evidence="7 8">
    <name type="scientific">Mumia flava</name>
    <dbReference type="NCBI Taxonomy" id="1348852"/>
    <lineage>
        <taxon>Bacteria</taxon>
        <taxon>Bacillati</taxon>
        <taxon>Actinomycetota</taxon>
        <taxon>Actinomycetes</taxon>
        <taxon>Propionibacteriales</taxon>
        <taxon>Nocardioidaceae</taxon>
        <taxon>Mumia</taxon>
    </lineage>
</organism>
<dbReference type="InterPro" id="IPR050315">
    <property type="entry name" value="FAD-oxidoreductase_2"/>
</dbReference>